<reference evidence="2" key="2">
    <citation type="submission" date="2023-06" db="EMBL/GenBank/DDBJ databases">
        <authorList>
            <person name="Ma L."/>
            <person name="Liu K.-W."/>
            <person name="Li Z."/>
            <person name="Hsiao Y.-Y."/>
            <person name="Qi Y."/>
            <person name="Fu T."/>
            <person name="Tang G."/>
            <person name="Zhang D."/>
            <person name="Sun W.-H."/>
            <person name="Liu D.-K."/>
            <person name="Li Y."/>
            <person name="Chen G.-Z."/>
            <person name="Liu X.-D."/>
            <person name="Liao X.-Y."/>
            <person name="Jiang Y.-T."/>
            <person name="Yu X."/>
            <person name="Hao Y."/>
            <person name="Huang J."/>
            <person name="Zhao X.-W."/>
            <person name="Ke S."/>
            <person name="Chen Y.-Y."/>
            <person name="Wu W.-L."/>
            <person name="Hsu J.-L."/>
            <person name="Lin Y.-F."/>
            <person name="Huang M.-D."/>
            <person name="Li C.-Y."/>
            <person name="Huang L."/>
            <person name="Wang Z.-W."/>
            <person name="Zhao X."/>
            <person name="Zhong W.-Y."/>
            <person name="Peng D.-H."/>
            <person name="Ahmad S."/>
            <person name="Lan S."/>
            <person name="Zhang J.-S."/>
            <person name="Tsai W.-C."/>
            <person name="Van De Peer Y."/>
            <person name="Liu Z.-J."/>
        </authorList>
    </citation>
    <scope>NUCLEOTIDE SEQUENCE</scope>
    <source>
        <strain evidence="2">CP</strain>
        <tissue evidence="2">Leaves</tissue>
    </source>
</reference>
<feature type="region of interest" description="Disordered" evidence="1">
    <location>
        <begin position="74"/>
        <end position="142"/>
    </location>
</feature>
<evidence type="ECO:0000256" key="1">
    <source>
        <dbReference type="SAM" id="MobiDB-lite"/>
    </source>
</evidence>
<evidence type="ECO:0000313" key="3">
    <source>
        <dbReference type="Proteomes" id="UP001180020"/>
    </source>
</evidence>
<feature type="compositionally biased region" description="Polar residues" evidence="1">
    <location>
        <begin position="79"/>
        <end position="88"/>
    </location>
</feature>
<evidence type="ECO:0000313" key="2">
    <source>
        <dbReference type="EMBL" id="KAK1296642.1"/>
    </source>
</evidence>
<sequence>MVAAALMVTAQERNSQSFNGDTFKGIGLAVQPVVDSIVGEPSPQDGLGLAAVQVAKEITKSPIHPTKDLICGKADQESRTSMGTSIPPHSNLKAQKIKSFGQRQGQPQLDQDALTERKCGEPNVSKNKKREQVSEECCYYSS</sequence>
<keyword evidence="3" id="KW-1185">Reference proteome</keyword>
<gene>
    <name evidence="2" type="ORF">QJS10_CPB15g01223</name>
</gene>
<protein>
    <submittedName>
        <fullName evidence="2">Uncharacterized protein</fullName>
    </submittedName>
</protein>
<dbReference type="EMBL" id="JAUJYO010000015">
    <property type="protein sequence ID" value="KAK1296642.1"/>
    <property type="molecule type" value="Genomic_DNA"/>
</dbReference>
<organism evidence="2 3">
    <name type="scientific">Acorus calamus</name>
    <name type="common">Sweet flag</name>
    <dbReference type="NCBI Taxonomy" id="4465"/>
    <lineage>
        <taxon>Eukaryota</taxon>
        <taxon>Viridiplantae</taxon>
        <taxon>Streptophyta</taxon>
        <taxon>Embryophyta</taxon>
        <taxon>Tracheophyta</taxon>
        <taxon>Spermatophyta</taxon>
        <taxon>Magnoliopsida</taxon>
        <taxon>Liliopsida</taxon>
        <taxon>Acoraceae</taxon>
        <taxon>Acorus</taxon>
    </lineage>
</organism>
<comment type="caution">
    <text evidence="2">The sequence shown here is derived from an EMBL/GenBank/DDBJ whole genome shotgun (WGS) entry which is preliminary data.</text>
</comment>
<name>A0AAV9D709_ACOCL</name>
<reference evidence="2" key="1">
    <citation type="journal article" date="2023" name="Nat. Commun.">
        <title>Diploid and tetraploid genomes of Acorus and the evolution of monocots.</title>
        <authorList>
            <person name="Ma L."/>
            <person name="Liu K.W."/>
            <person name="Li Z."/>
            <person name="Hsiao Y.Y."/>
            <person name="Qi Y."/>
            <person name="Fu T."/>
            <person name="Tang G.D."/>
            <person name="Zhang D."/>
            <person name="Sun W.H."/>
            <person name="Liu D.K."/>
            <person name="Li Y."/>
            <person name="Chen G.Z."/>
            <person name="Liu X.D."/>
            <person name="Liao X.Y."/>
            <person name="Jiang Y.T."/>
            <person name="Yu X."/>
            <person name="Hao Y."/>
            <person name="Huang J."/>
            <person name="Zhao X.W."/>
            <person name="Ke S."/>
            <person name="Chen Y.Y."/>
            <person name="Wu W.L."/>
            <person name="Hsu J.L."/>
            <person name="Lin Y.F."/>
            <person name="Huang M.D."/>
            <person name="Li C.Y."/>
            <person name="Huang L."/>
            <person name="Wang Z.W."/>
            <person name="Zhao X."/>
            <person name="Zhong W.Y."/>
            <person name="Peng D.H."/>
            <person name="Ahmad S."/>
            <person name="Lan S."/>
            <person name="Zhang J.S."/>
            <person name="Tsai W.C."/>
            <person name="Van de Peer Y."/>
            <person name="Liu Z.J."/>
        </authorList>
    </citation>
    <scope>NUCLEOTIDE SEQUENCE</scope>
    <source>
        <strain evidence="2">CP</strain>
    </source>
</reference>
<accession>A0AAV9D709</accession>
<dbReference type="Proteomes" id="UP001180020">
    <property type="component" value="Unassembled WGS sequence"/>
</dbReference>
<dbReference type="AlphaFoldDB" id="A0AAV9D709"/>
<proteinExistence type="predicted"/>